<name>A0A4R6SSS8_9SPHI</name>
<keyword evidence="2" id="KW-1003">Cell membrane</keyword>
<feature type="transmembrane region" description="Helical" evidence="7">
    <location>
        <begin position="789"/>
        <end position="811"/>
    </location>
</feature>
<evidence type="ECO:0000259" key="8">
    <source>
        <dbReference type="Pfam" id="PF02687"/>
    </source>
</evidence>
<feature type="domain" description="ABC3 transporter permease C-terminal" evidence="8">
    <location>
        <begin position="311"/>
        <end position="426"/>
    </location>
</feature>
<protein>
    <submittedName>
        <fullName evidence="9">Putative ABC transport system permease protein</fullName>
    </submittedName>
</protein>
<comment type="similarity">
    <text evidence="6">Belongs to the ABC-4 integral membrane protein family.</text>
</comment>
<feature type="transmembrane region" description="Helical" evidence="7">
    <location>
        <begin position="699"/>
        <end position="721"/>
    </location>
</feature>
<feature type="domain" description="ABC3 transporter permease C-terminal" evidence="8">
    <location>
        <begin position="702"/>
        <end position="815"/>
    </location>
</feature>
<gene>
    <name evidence="9" type="ORF">ATK78_2869</name>
</gene>
<evidence type="ECO:0000313" key="10">
    <source>
        <dbReference type="Proteomes" id="UP000295620"/>
    </source>
</evidence>
<dbReference type="AlphaFoldDB" id="A0A4R6SSS8"/>
<feature type="transmembrane region" description="Helical" evidence="7">
    <location>
        <begin position="449"/>
        <end position="467"/>
    </location>
</feature>
<evidence type="ECO:0000256" key="7">
    <source>
        <dbReference type="SAM" id="Phobius"/>
    </source>
</evidence>
<dbReference type="InterPro" id="IPR003838">
    <property type="entry name" value="ABC3_permease_C"/>
</dbReference>
<evidence type="ECO:0000313" key="9">
    <source>
        <dbReference type="EMBL" id="TDQ08357.1"/>
    </source>
</evidence>
<evidence type="ECO:0000256" key="4">
    <source>
        <dbReference type="ARBA" id="ARBA00022989"/>
    </source>
</evidence>
<dbReference type="Pfam" id="PF02687">
    <property type="entry name" value="FtsX"/>
    <property type="match status" value="2"/>
</dbReference>
<dbReference type="InterPro" id="IPR050250">
    <property type="entry name" value="Macrolide_Exporter_MacB"/>
</dbReference>
<comment type="subcellular location">
    <subcellularLocation>
        <location evidence="1">Cell membrane</location>
        <topology evidence="1">Multi-pass membrane protein</topology>
    </subcellularLocation>
</comment>
<keyword evidence="4 7" id="KW-1133">Transmembrane helix</keyword>
<accession>A0A4R6SSS8</accession>
<dbReference type="OrthoDB" id="1451596at2"/>
<evidence type="ECO:0000256" key="6">
    <source>
        <dbReference type="ARBA" id="ARBA00038076"/>
    </source>
</evidence>
<proteinExistence type="inferred from homology"/>
<evidence type="ECO:0000256" key="2">
    <source>
        <dbReference type="ARBA" id="ARBA00022475"/>
    </source>
</evidence>
<feature type="transmembrane region" description="Helical" evidence="7">
    <location>
        <begin position="397"/>
        <end position="423"/>
    </location>
</feature>
<feature type="transmembrane region" description="Helical" evidence="7">
    <location>
        <begin position="21"/>
        <end position="43"/>
    </location>
</feature>
<feature type="transmembrane region" description="Helical" evidence="7">
    <location>
        <begin position="350"/>
        <end position="377"/>
    </location>
</feature>
<dbReference type="GO" id="GO:0005886">
    <property type="term" value="C:plasma membrane"/>
    <property type="evidence" value="ECO:0007669"/>
    <property type="project" value="UniProtKB-SubCell"/>
</dbReference>
<sequence>MFKLNLKIALRNLWKHKLYSGLNILGLAAGLSGFMIILLYINFETGYDKWDPSLKNTYQVGLHQVKNGAANSEAKTDGFFVKMIREQFPEVHTATMWLWSDGFKVNYFYNHQSYEQNFTAASIDSLFLKTYPLQAIYGDIADVFKDKRGIAISLGKAREMFGNADPINQVILKKGGANFSDEQLVVKAVWDEKKYRSYFNIDFISAIDFNIYGSELWYRNYNVMLQFNEKTDVRSAIVRINQLYLQDQAKRAMLINDPNYRVNSNEAMAILKKKEGITSQRIVIEPVEDLNMKSFFSQNPKQKSIYILTALASFLLIISCVNFTNLAIVQAGSRAKEVGIKKVLGAFRTNLTLQFLIETGMQCLLAFFIALITVELMLPPINSILDTQLILFNGTELSFLIGQGLSLLIVIVLLSGLYPALFLSRFAPAKVLKGNFATSFGSVNLRKSLMVLQFTIAGSLVISFLIMNAQLNYMKNKDLGMEANQVMALGIRNFKNRSLNPAEFSSIRQRLMGIDGVEDISRSTDGLVGESNWKHDFTYNGKTSELITKYNDINYLNLLKAKIVMGRGFSEKLMATDTLTSIVLNEAAFIAMNLKEINVVIDLKDGDRIQHVNVVGVVKNIQNEGFDRAIKPAAYLAGDFKWHWRSVVLLRLRGSNIAETITNIKNVWKEIEPDGEPRYSFANEKFAKLNAVYERMASVMFAFSTITLLVSVMGLFTLAAYSSKLRLKEIAIRKILGASTISILKLLNVDLVRLVVAANIFADVFAYIYMNHWFKDFVYRIDIPFMPFLLVNIATIVLTIITVSIQSVSAVKANPVRALKYE</sequence>
<feature type="transmembrane region" description="Helical" evidence="7">
    <location>
        <begin position="751"/>
        <end position="769"/>
    </location>
</feature>
<feature type="transmembrane region" description="Helical" evidence="7">
    <location>
        <begin position="305"/>
        <end position="329"/>
    </location>
</feature>
<organism evidence="9 10">
    <name type="scientific">Pedobacter metabolipauper</name>
    <dbReference type="NCBI Taxonomy" id="425513"/>
    <lineage>
        <taxon>Bacteria</taxon>
        <taxon>Pseudomonadati</taxon>
        <taxon>Bacteroidota</taxon>
        <taxon>Sphingobacteriia</taxon>
        <taxon>Sphingobacteriales</taxon>
        <taxon>Sphingobacteriaceae</taxon>
        <taxon>Pedobacter</taxon>
    </lineage>
</organism>
<evidence type="ECO:0000256" key="5">
    <source>
        <dbReference type="ARBA" id="ARBA00023136"/>
    </source>
</evidence>
<dbReference type="PANTHER" id="PTHR30572:SF4">
    <property type="entry name" value="ABC TRANSPORTER PERMEASE YTRF"/>
    <property type="match status" value="1"/>
</dbReference>
<reference evidence="9 10" key="1">
    <citation type="submission" date="2019-03" db="EMBL/GenBank/DDBJ databases">
        <title>Genomic Encyclopedia of Archaeal and Bacterial Type Strains, Phase II (KMG-II): from individual species to whole genera.</title>
        <authorList>
            <person name="Goeker M."/>
        </authorList>
    </citation>
    <scope>NUCLEOTIDE SEQUENCE [LARGE SCALE GENOMIC DNA]</scope>
    <source>
        <strain evidence="9 10">DSM 19035</strain>
    </source>
</reference>
<dbReference type="EMBL" id="SNYC01000005">
    <property type="protein sequence ID" value="TDQ08357.1"/>
    <property type="molecule type" value="Genomic_DNA"/>
</dbReference>
<evidence type="ECO:0000256" key="1">
    <source>
        <dbReference type="ARBA" id="ARBA00004651"/>
    </source>
</evidence>
<keyword evidence="10" id="KW-1185">Reference proteome</keyword>
<dbReference type="PANTHER" id="PTHR30572">
    <property type="entry name" value="MEMBRANE COMPONENT OF TRANSPORTER-RELATED"/>
    <property type="match status" value="1"/>
</dbReference>
<comment type="caution">
    <text evidence="9">The sequence shown here is derived from an EMBL/GenBank/DDBJ whole genome shotgun (WGS) entry which is preliminary data.</text>
</comment>
<keyword evidence="3 7" id="KW-0812">Transmembrane</keyword>
<dbReference type="Proteomes" id="UP000295620">
    <property type="component" value="Unassembled WGS sequence"/>
</dbReference>
<keyword evidence="5 7" id="KW-0472">Membrane</keyword>
<dbReference type="GO" id="GO:0022857">
    <property type="term" value="F:transmembrane transporter activity"/>
    <property type="evidence" value="ECO:0007669"/>
    <property type="project" value="TreeGrafter"/>
</dbReference>
<evidence type="ECO:0000256" key="3">
    <source>
        <dbReference type="ARBA" id="ARBA00022692"/>
    </source>
</evidence>